<dbReference type="InterPro" id="IPR036865">
    <property type="entry name" value="CRAL-TRIO_dom_sf"/>
</dbReference>
<sequence>MATAPKVDKCPDKYDPYRPIDSTLHLQIARDELREEPTIAEQALQQMRDWIVKNPAIVACRTDAAFLLRFLRVRKFSHVAACETLERFLTTRQRFPAWFGQLDPSEPWVQKIIDSEFLVPLGRDGKGRTVFLLRYANLDIDQFDPVRQIRFFTMVFECLFEDALCGIGGMVWIFDESHVSMRTFAQWSLTEIKNYIDCVIKSYPVRVKEVHVLNLPLFGATVGEWIMSCCSEKLRSRLKCYPSVGEFVHKTEMHALLPTEYGGKQDVAELKRQLRQMLDRNRHIIVGLDGMKVDEKHCTAGRQANNRADLDTGTVGSFRKLNLD</sequence>
<dbReference type="SUPFAM" id="SSF52087">
    <property type="entry name" value="CRAL/TRIO domain"/>
    <property type="match status" value="1"/>
</dbReference>
<protein>
    <recommendedName>
        <fullName evidence="1">CRAL-TRIO domain-containing protein</fullName>
    </recommendedName>
</protein>
<dbReference type="PANTHER" id="PTHR10174">
    <property type="entry name" value="ALPHA-TOCOPHEROL TRANSFER PROTEIN-RELATED"/>
    <property type="match status" value="1"/>
</dbReference>
<name>A0AAG5D6W5_ANOAO</name>
<evidence type="ECO:0000313" key="2">
    <source>
        <dbReference type="EnsemblMetazoa" id="ENSAATROPP006378"/>
    </source>
</evidence>
<dbReference type="PRINTS" id="PR00180">
    <property type="entry name" value="CRETINALDHBP"/>
</dbReference>
<proteinExistence type="predicted"/>
<dbReference type="PANTHER" id="PTHR10174:SF166">
    <property type="entry name" value="LD40136P"/>
    <property type="match status" value="1"/>
</dbReference>
<dbReference type="Proteomes" id="UP000075880">
    <property type="component" value="Unassembled WGS sequence"/>
</dbReference>
<dbReference type="InterPro" id="IPR001251">
    <property type="entry name" value="CRAL-TRIO_dom"/>
</dbReference>
<dbReference type="PROSITE" id="PS50191">
    <property type="entry name" value="CRAL_TRIO"/>
    <property type="match status" value="1"/>
</dbReference>
<dbReference type="SUPFAM" id="SSF46938">
    <property type="entry name" value="CRAL/TRIO N-terminal domain"/>
    <property type="match status" value="1"/>
</dbReference>
<reference evidence="2" key="1">
    <citation type="submission" date="2024-04" db="UniProtKB">
        <authorList>
            <consortium name="EnsemblMetazoa"/>
        </authorList>
    </citation>
    <scope>IDENTIFICATION</scope>
    <source>
        <strain evidence="2">EBRO</strain>
    </source>
</reference>
<dbReference type="CDD" id="cd00170">
    <property type="entry name" value="SEC14"/>
    <property type="match status" value="1"/>
</dbReference>
<dbReference type="SMART" id="SM01100">
    <property type="entry name" value="CRAL_TRIO_N"/>
    <property type="match status" value="1"/>
</dbReference>
<organism evidence="2 3">
    <name type="scientific">Anopheles atroparvus</name>
    <name type="common">European mosquito</name>
    <dbReference type="NCBI Taxonomy" id="41427"/>
    <lineage>
        <taxon>Eukaryota</taxon>
        <taxon>Metazoa</taxon>
        <taxon>Ecdysozoa</taxon>
        <taxon>Arthropoda</taxon>
        <taxon>Hexapoda</taxon>
        <taxon>Insecta</taxon>
        <taxon>Pterygota</taxon>
        <taxon>Neoptera</taxon>
        <taxon>Endopterygota</taxon>
        <taxon>Diptera</taxon>
        <taxon>Nematocera</taxon>
        <taxon>Culicoidea</taxon>
        <taxon>Culicidae</taxon>
        <taxon>Anophelinae</taxon>
        <taxon>Anopheles</taxon>
    </lineage>
</organism>
<dbReference type="GO" id="GO:0016020">
    <property type="term" value="C:membrane"/>
    <property type="evidence" value="ECO:0007669"/>
    <property type="project" value="TreeGrafter"/>
</dbReference>
<dbReference type="Gene3D" id="3.40.525.10">
    <property type="entry name" value="CRAL-TRIO lipid binding domain"/>
    <property type="match status" value="1"/>
</dbReference>
<dbReference type="InterPro" id="IPR011074">
    <property type="entry name" value="CRAL/TRIO_N_dom"/>
</dbReference>
<evidence type="ECO:0000259" key="1">
    <source>
        <dbReference type="PROSITE" id="PS50191"/>
    </source>
</evidence>
<dbReference type="AlphaFoldDB" id="A0AAG5D6W5"/>
<evidence type="ECO:0000313" key="3">
    <source>
        <dbReference type="Proteomes" id="UP000075880"/>
    </source>
</evidence>
<dbReference type="Gene3D" id="1.10.8.20">
    <property type="entry name" value="N-terminal domain of phosphatidylinositol transfer protein sec14p"/>
    <property type="match status" value="1"/>
</dbReference>
<feature type="domain" description="CRAL-TRIO" evidence="1">
    <location>
        <begin position="121"/>
        <end position="269"/>
    </location>
</feature>
<dbReference type="InterPro" id="IPR036273">
    <property type="entry name" value="CRAL/TRIO_N_dom_sf"/>
</dbReference>
<dbReference type="EnsemblMetazoa" id="ENSAATROPT007108">
    <property type="protein sequence ID" value="ENSAATROPP006378"/>
    <property type="gene ID" value="ENSAATROPG005791"/>
</dbReference>
<keyword evidence="3" id="KW-1185">Reference proteome</keyword>
<dbReference type="GO" id="GO:1902936">
    <property type="term" value="F:phosphatidylinositol bisphosphate binding"/>
    <property type="evidence" value="ECO:0007669"/>
    <property type="project" value="TreeGrafter"/>
</dbReference>
<dbReference type="Pfam" id="PF00650">
    <property type="entry name" value="CRAL_TRIO"/>
    <property type="match status" value="1"/>
</dbReference>
<accession>A0AAG5D6W5</accession>